<evidence type="ECO:0000256" key="2">
    <source>
        <dbReference type="ARBA" id="ARBA00022670"/>
    </source>
</evidence>
<dbReference type="GO" id="GO:0008234">
    <property type="term" value="F:cysteine-type peptidase activity"/>
    <property type="evidence" value="ECO:0007669"/>
    <property type="project" value="UniProtKB-KW"/>
</dbReference>
<protein>
    <submittedName>
        <fullName evidence="6">Putative phage cell wall peptidase, NlpC/P60 family</fullName>
    </submittedName>
</protein>
<evidence type="ECO:0000256" key="4">
    <source>
        <dbReference type="ARBA" id="ARBA00022807"/>
    </source>
</evidence>
<evidence type="ECO:0000313" key="6">
    <source>
        <dbReference type="EMBL" id="SEA22843.1"/>
    </source>
</evidence>
<comment type="similarity">
    <text evidence="1">Belongs to the peptidase C40 family.</text>
</comment>
<dbReference type="EMBL" id="FNQM01000003">
    <property type="protein sequence ID" value="SEA22843.1"/>
    <property type="molecule type" value="Genomic_DNA"/>
</dbReference>
<keyword evidence="7" id="KW-1185">Reference proteome</keyword>
<keyword evidence="4" id="KW-0788">Thiol protease</keyword>
<evidence type="ECO:0000259" key="5">
    <source>
        <dbReference type="PROSITE" id="PS51935"/>
    </source>
</evidence>
<accession>A0A1H3ZGG6</accession>
<dbReference type="Gene3D" id="3.90.1720.10">
    <property type="entry name" value="endopeptidase domain like (from Nostoc punctiforme)"/>
    <property type="match status" value="1"/>
</dbReference>
<sequence>MADVAAAGARAVAAARAWIGTPYVPGASAQGAGADCLGLLRGVWRTLHGWEPAEAAGPFHRLHAAQGVDERLWRGLAARMETVAAGAALGGDVALIRMRPGMAAEHVGVLAFRPERGATLIHAYSRRGVVESALGPAWRGRVAAAFRFPEDV</sequence>
<feature type="domain" description="NlpC/P60" evidence="5">
    <location>
        <begin position="5"/>
        <end position="149"/>
    </location>
</feature>
<evidence type="ECO:0000313" key="7">
    <source>
        <dbReference type="Proteomes" id="UP000198703"/>
    </source>
</evidence>
<evidence type="ECO:0000256" key="1">
    <source>
        <dbReference type="ARBA" id="ARBA00007074"/>
    </source>
</evidence>
<organism evidence="6 7">
    <name type="scientific">Rubrimonas cliftonensis</name>
    <dbReference type="NCBI Taxonomy" id="89524"/>
    <lineage>
        <taxon>Bacteria</taxon>
        <taxon>Pseudomonadati</taxon>
        <taxon>Pseudomonadota</taxon>
        <taxon>Alphaproteobacteria</taxon>
        <taxon>Rhodobacterales</taxon>
        <taxon>Paracoccaceae</taxon>
        <taxon>Rubrimonas</taxon>
    </lineage>
</organism>
<gene>
    <name evidence="6" type="ORF">SAMN05444370_103532</name>
</gene>
<dbReference type="InterPro" id="IPR000064">
    <property type="entry name" value="NLP_P60_dom"/>
</dbReference>
<keyword evidence="3" id="KW-0378">Hydrolase</keyword>
<dbReference type="Proteomes" id="UP000198703">
    <property type="component" value="Unassembled WGS sequence"/>
</dbReference>
<dbReference type="STRING" id="89524.SAMN05444370_103532"/>
<name>A0A1H3ZGG6_9RHOB</name>
<dbReference type="InterPro" id="IPR011929">
    <property type="entry name" value="Phage_pept_NlpC/P60"/>
</dbReference>
<dbReference type="NCBIfam" id="TIGR02219">
    <property type="entry name" value="phage_NlpC_fam"/>
    <property type="match status" value="1"/>
</dbReference>
<dbReference type="GO" id="GO:0006508">
    <property type="term" value="P:proteolysis"/>
    <property type="evidence" value="ECO:0007669"/>
    <property type="project" value="UniProtKB-KW"/>
</dbReference>
<evidence type="ECO:0000256" key="3">
    <source>
        <dbReference type="ARBA" id="ARBA00022801"/>
    </source>
</evidence>
<proteinExistence type="inferred from homology"/>
<dbReference type="InterPro" id="IPR038765">
    <property type="entry name" value="Papain-like_cys_pep_sf"/>
</dbReference>
<reference evidence="6 7" key="1">
    <citation type="submission" date="2016-10" db="EMBL/GenBank/DDBJ databases">
        <authorList>
            <person name="de Groot N.N."/>
        </authorList>
    </citation>
    <scope>NUCLEOTIDE SEQUENCE [LARGE SCALE GENOMIC DNA]</scope>
    <source>
        <strain evidence="6 7">DSM 15345</strain>
    </source>
</reference>
<keyword evidence="2" id="KW-0645">Protease</keyword>
<dbReference type="SUPFAM" id="SSF54001">
    <property type="entry name" value="Cysteine proteinases"/>
    <property type="match status" value="1"/>
</dbReference>
<dbReference type="AlphaFoldDB" id="A0A1H3ZGG6"/>
<dbReference type="RefSeq" id="WP_093251435.1">
    <property type="nucleotide sequence ID" value="NZ_FNQM01000003.1"/>
</dbReference>
<dbReference type="PROSITE" id="PS51935">
    <property type="entry name" value="NLPC_P60"/>
    <property type="match status" value="1"/>
</dbReference>
<dbReference type="OrthoDB" id="6058745at2"/>